<dbReference type="GO" id="GO:0003700">
    <property type="term" value="F:DNA-binding transcription factor activity"/>
    <property type="evidence" value="ECO:0007669"/>
    <property type="project" value="InterPro"/>
</dbReference>
<dbReference type="InterPro" id="IPR050389">
    <property type="entry name" value="LysR-type_TF"/>
</dbReference>
<dbReference type="OrthoDB" id="9774011at2"/>
<accession>A0A3D9HWM4</accession>
<evidence type="ECO:0000256" key="2">
    <source>
        <dbReference type="ARBA" id="ARBA00023015"/>
    </source>
</evidence>
<dbReference type="InterPro" id="IPR036388">
    <property type="entry name" value="WH-like_DNA-bd_sf"/>
</dbReference>
<keyword evidence="4" id="KW-0804">Transcription</keyword>
<dbReference type="PANTHER" id="PTHR30118">
    <property type="entry name" value="HTH-TYPE TRANSCRIPTIONAL REGULATOR LEUO-RELATED"/>
    <property type="match status" value="1"/>
</dbReference>
<dbReference type="InterPro" id="IPR036390">
    <property type="entry name" value="WH_DNA-bd_sf"/>
</dbReference>
<dbReference type="RefSeq" id="WP_115934890.1">
    <property type="nucleotide sequence ID" value="NZ_QRDW01000001.1"/>
</dbReference>
<dbReference type="GO" id="GO:0003677">
    <property type="term" value="F:DNA binding"/>
    <property type="evidence" value="ECO:0007669"/>
    <property type="project" value="UniProtKB-KW"/>
</dbReference>
<dbReference type="PROSITE" id="PS50931">
    <property type="entry name" value="HTH_LYSR"/>
    <property type="match status" value="1"/>
</dbReference>
<evidence type="ECO:0000313" key="7">
    <source>
        <dbReference type="Proteomes" id="UP000256845"/>
    </source>
</evidence>
<dbReference type="SUPFAM" id="SSF53850">
    <property type="entry name" value="Periplasmic binding protein-like II"/>
    <property type="match status" value="1"/>
</dbReference>
<dbReference type="PRINTS" id="PR00039">
    <property type="entry name" value="HTHLYSR"/>
</dbReference>
<dbReference type="EMBL" id="QRDW01000001">
    <property type="protein sequence ID" value="RED53781.1"/>
    <property type="molecule type" value="Genomic_DNA"/>
</dbReference>
<dbReference type="Gene3D" id="3.40.190.10">
    <property type="entry name" value="Periplasmic binding protein-like II"/>
    <property type="match status" value="2"/>
</dbReference>
<reference evidence="6 7" key="1">
    <citation type="submission" date="2018-07" db="EMBL/GenBank/DDBJ databases">
        <title>Genomic Encyclopedia of Type Strains, Phase III (KMG-III): the genomes of soil and plant-associated and newly described type strains.</title>
        <authorList>
            <person name="Whitman W."/>
        </authorList>
    </citation>
    <scope>NUCLEOTIDE SEQUENCE [LARGE SCALE GENOMIC DNA]</scope>
    <source>
        <strain evidence="6 7">CECT 8488</strain>
    </source>
</reference>
<name>A0A3D9HWM4_9PROT</name>
<proteinExistence type="inferred from homology"/>
<comment type="similarity">
    <text evidence="1">Belongs to the LysR transcriptional regulatory family.</text>
</comment>
<evidence type="ECO:0000256" key="1">
    <source>
        <dbReference type="ARBA" id="ARBA00009437"/>
    </source>
</evidence>
<dbReference type="PANTHER" id="PTHR30118:SF15">
    <property type="entry name" value="TRANSCRIPTIONAL REGULATORY PROTEIN"/>
    <property type="match status" value="1"/>
</dbReference>
<dbReference type="InterPro" id="IPR000847">
    <property type="entry name" value="LysR_HTH_N"/>
</dbReference>
<gene>
    <name evidence="6" type="ORF">DFP90_101580</name>
</gene>
<dbReference type="Gene3D" id="1.10.10.10">
    <property type="entry name" value="Winged helix-like DNA-binding domain superfamily/Winged helix DNA-binding domain"/>
    <property type="match status" value="1"/>
</dbReference>
<keyword evidence="7" id="KW-1185">Reference proteome</keyword>
<organism evidence="6 7">
    <name type="scientific">Aestuariispira insulae</name>
    <dbReference type="NCBI Taxonomy" id="1461337"/>
    <lineage>
        <taxon>Bacteria</taxon>
        <taxon>Pseudomonadati</taxon>
        <taxon>Pseudomonadota</taxon>
        <taxon>Alphaproteobacteria</taxon>
        <taxon>Rhodospirillales</taxon>
        <taxon>Kiloniellaceae</taxon>
        <taxon>Aestuariispira</taxon>
    </lineage>
</organism>
<dbReference type="Proteomes" id="UP000256845">
    <property type="component" value="Unassembled WGS sequence"/>
</dbReference>
<dbReference type="AlphaFoldDB" id="A0A3D9HWM4"/>
<keyword evidence="2" id="KW-0805">Transcription regulation</keyword>
<protein>
    <submittedName>
        <fullName evidence="6">LysR family transcriptional regulator</fullName>
    </submittedName>
</protein>
<feature type="domain" description="HTH lysR-type" evidence="5">
    <location>
        <begin position="18"/>
        <end position="75"/>
    </location>
</feature>
<dbReference type="Pfam" id="PF00126">
    <property type="entry name" value="HTH_1"/>
    <property type="match status" value="1"/>
</dbReference>
<evidence type="ECO:0000259" key="5">
    <source>
        <dbReference type="PROSITE" id="PS50931"/>
    </source>
</evidence>
<dbReference type="SUPFAM" id="SSF46785">
    <property type="entry name" value="Winged helix' DNA-binding domain"/>
    <property type="match status" value="1"/>
</dbReference>
<evidence type="ECO:0000313" key="6">
    <source>
        <dbReference type="EMBL" id="RED53781.1"/>
    </source>
</evidence>
<evidence type="ECO:0000256" key="4">
    <source>
        <dbReference type="ARBA" id="ARBA00023163"/>
    </source>
</evidence>
<comment type="caution">
    <text evidence="6">The sequence shown here is derived from an EMBL/GenBank/DDBJ whole genome shotgun (WGS) entry which is preliminary data.</text>
</comment>
<keyword evidence="3" id="KW-0238">DNA-binding</keyword>
<dbReference type="Pfam" id="PF03466">
    <property type="entry name" value="LysR_substrate"/>
    <property type="match status" value="1"/>
</dbReference>
<sequence>MKQIINNTDIEEIDFRKIDLNLLTVFAALMRENNVTRAAKRLGLSQSAVSSALGRLRALYDDPLLTRTQAGMKPTARAVTLYPRILAALDAIGQTFDTGTPDPDHAFPPLLRLGLSDDYELAFGPALAKAFRHHAPKSRLVFHQVNSRLAAKALVDGQVDLTLTGGGLTGSQVKRLALGRSDYACLIDPASRSEQHSVSLEEYLARPHILVSYDGLTGAVDDVLQERKLKRTIALSTSHYGALSYLLAGTGAIATIPRHVAKAIAGQTGLAMIACPLSLSDYSVDLGWHFASARASGILRARDLFAGIVSDGLTA</sequence>
<dbReference type="InterPro" id="IPR005119">
    <property type="entry name" value="LysR_subst-bd"/>
</dbReference>
<evidence type="ECO:0000256" key="3">
    <source>
        <dbReference type="ARBA" id="ARBA00023125"/>
    </source>
</evidence>